<dbReference type="EMBL" id="CP000698">
    <property type="protein sequence ID" value="ABQ27632.1"/>
    <property type="molecule type" value="Genomic_DNA"/>
</dbReference>
<dbReference type="KEGG" id="gur:Gura_3476"/>
<dbReference type="SUPFAM" id="SSF56935">
    <property type="entry name" value="Porins"/>
    <property type="match status" value="1"/>
</dbReference>
<sequence>MLTNVSKWLPLLVLFSLIAFSSSSWAGEVDILLKKLVEQGVLTKQDADGIIEEMRQETVRQEKKSQEEKKAEDEGKKSAGRGGDAKEIPAWIKNTSFIGDLRLRYQYDDREDDNLEERHRGRFRLRAGAEMKVADGVKAGFGLVTGTGDPRSTTITFENTFEKKSVRIDYAFAEYKPVDWLTLTGGKFNNPLWRPSDFMWDGDMTPEGAAVNLRRGIMPNLDIFLNTVFFILDKQNSGSDPNMIGIQPGMNWKFTEDVHLQLAMTYYLFDGVKGHTLEFSSNTNTRLNDQLRFDYDAPSVSAELGFKNPLGLTFIPYFGIFGEYIYNPDPDNDNQGYVAGARLKHNEMSKFGDWMFEYSYRRLEKDAWPDVFPDSDFHGGDTNVKGHEAIVNFALWKNIWLALDYYRSQRIVDLKQKENLFQFDFNVKF</sequence>
<keyword evidence="2" id="KW-0732">Signal</keyword>
<keyword evidence="4" id="KW-1185">Reference proteome</keyword>
<feature type="chain" id="PRO_5002681493" description="Porin" evidence="2">
    <location>
        <begin position="27"/>
        <end position="429"/>
    </location>
</feature>
<evidence type="ECO:0000313" key="4">
    <source>
        <dbReference type="Proteomes" id="UP000006695"/>
    </source>
</evidence>
<evidence type="ECO:0000256" key="1">
    <source>
        <dbReference type="SAM" id="MobiDB-lite"/>
    </source>
</evidence>
<organism evidence="3 4">
    <name type="scientific">Geotalea uraniireducens (strain Rf4)</name>
    <name type="common">Geobacter uraniireducens</name>
    <dbReference type="NCBI Taxonomy" id="351605"/>
    <lineage>
        <taxon>Bacteria</taxon>
        <taxon>Pseudomonadati</taxon>
        <taxon>Thermodesulfobacteriota</taxon>
        <taxon>Desulfuromonadia</taxon>
        <taxon>Geobacterales</taxon>
        <taxon>Geobacteraceae</taxon>
        <taxon>Geotalea</taxon>
    </lineage>
</organism>
<feature type="signal peptide" evidence="2">
    <location>
        <begin position="1"/>
        <end position="26"/>
    </location>
</feature>
<accession>A5G764</accession>
<dbReference type="OrthoDB" id="5372286at2"/>
<evidence type="ECO:0000256" key="2">
    <source>
        <dbReference type="SAM" id="SignalP"/>
    </source>
</evidence>
<dbReference type="RefSeq" id="WP_011940293.1">
    <property type="nucleotide sequence ID" value="NC_009483.1"/>
</dbReference>
<feature type="region of interest" description="Disordered" evidence="1">
    <location>
        <begin position="57"/>
        <end position="84"/>
    </location>
</feature>
<dbReference type="InterPro" id="IPR032638">
    <property type="entry name" value="Porin_5"/>
</dbReference>
<evidence type="ECO:0000313" key="3">
    <source>
        <dbReference type="EMBL" id="ABQ27632.1"/>
    </source>
</evidence>
<dbReference type="Proteomes" id="UP000006695">
    <property type="component" value="Chromosome"/>
</dbReference>
<name>A5G764_GEOUR</name>
<dbReference type="Pfam" id="PF16930">
    <property type="entry name" value="Porin_5"/>
    <property type="match status" value="2"/>
</dbReference>
<dbReference type="AlphaFoldDB" id="A5G764"/>
<evidence type="ECO:0008006" key="5">
    <source>
        <dbReference type="Google" id="ProtNLM"/>
    </source>
</evidence>
<reference evidence="3 4" key="1">
    <citation type="submission" date="2007-05" db="EMBL/GenBank/DDBJ databases">
        <title>Complete sequence of Geobacter uraniireducens Rf4.</title>
        <authorList>
            <consortium name="US DOE Joint Genome Institute"/>
            <person name="Copeland A."/>
            <person name="Lucas S."/>
            <person name="Lapidus A."/>
            <person name="Barry K."/>
            <person name="Detter J.C."/>
            <person name="Glavina del Rio T."/>
            <person name="Hammon N."/>
            <person name="Israni S."/>
            <person name="Dalin E."/>
            <person name="Tice H."/>
            <person name="Pitluck S."/>
            <person name="Chertkov O."/>
            <person name="Brettin T."/>
            <person name="Bruce D."/>
            <person name="Han C."/>
            <person name="Schmutz J."/>
            <person name="Larimer F."/>
            <person name="Land M."/>
            <person name="Hauser L."/>
            <person name="Kyrpides N."/>
            <person name="Mikhailova N."/>
            <person name="Shelobolina E."/>
            <person name="Aklujkar M."/>
            <person name="Lovley D."/>
            <person name="Richardson P."/>
        </authorList>
    </citation>
    <scope>NUCLEOTIDE SEQUENCE [LARGE SCALE GENOMIC DNA]</scope>
    <source>
        <strain evidence="3 4">Rf4</strain>
    </source>
</reference>
<gene>
    <name evidence="3" type="ordered locus">Gura_3476</name>
</gene>
<dbReference type="HOGENOM" id="CLU_027640_0_0_7"/>
<proteinExistence type="predicted"/>
<dbReference type="STRING" id="351605.Gura_3476"/>
<protein>
    <recommendedName>
        <fullName evidence="5">Porin</fullName>
    </recommendedName>
</protein>